<dbReference type="AlphaFoldDB" id="A0A183LDW2"/>
<protein>
    <submittedName>
        <fullName evidence="1">Uncharacterized protein</fullName>
    </submittedName>
</protein>
<accession>A0A183LDW2</accession>
<evidence type="ECO:0000313" key="1">
    <source>
        <dbReference type="EMBL" id="VDO53538.1"/>
    </source>
</evidence>
<keyword evidence="2" id="KW-1185">Reference proteome</keyword>
<sequence length="65" mass="7303">MWETGKTSQTATDLRRYNLVVLGICETHWTQAAQQRLATGEMLLYPGHEKETDPHTQGAALCCLK</sequence>
<dbReference type="Proteomes" id="UP000277204">
    <property type="component" value="Unassembled WGS sequence"/>
</dbReference>
<proteinExistence type="predicted"/>
<gene>
    <name evidence="1" type="ORF">SMRZ_LOCUS1990</name>
</gene>
<organism evidence="1 2">
    <name type="scientific">Schistosoma margrebowiei</name>
    <dbReference type="NCBI Taxonomy" id="48269"/>
    <lineage>
        <taxon>Eukaryota</taxon>
        <taxon>Metazoa</taxon>
        <taxon>Spiralia</taxon>
        <taxon>Lophotrochozoa</taxon>
        <taxon>Platyhelminthes</taxon>
        <taxon>Trematoda</taxon>
        <taxon>Digenea</taxon>
        <taxon>Strigeidida</taxon>
        <taxon>Schistosomatoidea</taxon>
        <taxon>Schistosomatidae</taxon>
        <taxon>Schistosoma</taxon>
    </lineage>
</organism>
<evidence type="ECO:0000313" key="2">
    <source>
        <dbReference type="Proteomes" id="UP000277204"/>
    </source>
</evidence>
<dbReference type="EMBL" id="UZAI01000487">
    <property type="protein sequence ID" value="VDO53538.1"/>
    <property type="molecule type" value="Genomic_DNA"/>
</dbReference>
<reference evidence="1 2" key="1">
    <citation type="submission" date="2018-11" db="EMBL/GenBank/DDBJ databases">
        <authorList>
            <consortium name="Pathogen Informatics"/>
        </authorList>
    </citation>
    <scope>NUCLEOTIDE SEQUENCE [LARGE SCALE GENOMIC DNA]</scope>
    <source>
        <strain evidence="1 2">Zambia</strain>
    </source>
</reference>
<name>A0A183LDW2_9TREM</name>